<dbReference type="InterPro" id="IPR022673">
    <property type="entry name" value="Hexokinase_C"/>
</dbReference>
<comment type="catalytic activity">
    <reaction evidence="9">
        <text>a D-hexose + ATP = a D-hexose 6-phosphate + ADP + H(+)</text>
        <dbReference type="Rhea" id="RHEA:22740"/>
        <dbReference type="ChEBI" id="CHEBI:4194"/>
        <dbReference type="ChEBI" id="CHEBI:15378"/>
        <dbReference type="ChEBI" id="CHEBI:30616"/>
        <dbReference type="ChEBI" id="CHEBI:229467"/>
        <dbReference type="ChEBI" id="CHEBI:456216"/>
        <dbReference type="EC" id="2.7.1.1"/>
    </reaction>
    <physiologicalReaction direction="left-to-right" evidence="9">
        <dbReference type="Rhea" id="RHEA:22741"/>
    </physiologicalReaction>
</comment>
<comment type="pathway">
    <text evidence="2">Carbohydrate metabolism; hexose metabolism.</text>
</comment>
<dbReference type="Pfam" id="PF03727">
    <property type="entry name" value="Hexokinase_2"/>
    <property type="match status" value="1"/>
</dbReference>
<evidence type="ECO:0000256" key="11">
    <source>
        <dbReference type="ARBA" id="ARBA00048160"/>
    </source>
</evidence>
<dbReference type="EnsemblMetazoa" id="XM_050655452.1">
    <property type="protein sequence ID" value="XP_050511409.1"/>
    <property type="gene ID" value="LOC114324782"/>
</dbReference>
<dbReference type="InterPro" id="IPR043129">
    <property type="entry name" value="ATPase_NBD"/>
</dbReference>
<dbReference type="InterPro" id="IPR022672">
    <property type="entry name" value="Hexokinase_N"/>
</dbReference>
<dbReference type="PANTHER" id="PTHR19443">
    <property type="entry name" value="HEXOKINASE"/>
    <property type="match status" value="1"/>
</dbReference>
<feature type="domain" description="Hexokinase N-terminal" evidence="14">
    <location>
        <begin position="29"/>
        <end position="218"/>
    </location>
</feature>
<feature type="region of interest" description="Disordered" evidence="13">
    <location>
        <begin position="585"/>
        <end position="619"/>
    </location>
</feature>
<evidence type="ECO:0000256" key="6">
    <source>
        <dbReference type="ARBA" id="ARBA00022777"/>
    </source>
</evidence>
<evidence type="ECO:0000256" key="12">
    <source>
        <dbReference type="RuleBase" id="RU362007"/>
    </source>
</evidence>
<feature type="domain" description="Hexokinase C-terminal" evidence="15">
    <location>
        <begin position="229"/>
        <end position="462"/>
    </location>
</feature>
<dbReference type="InterPro" id="IPR001312">
    <property type="entry name" value="Hexokinase"/>
</dbReference>
<dbReference type="Gene3D" id="3.40.367.20">
    <property type="match status" value="1"/>
</dbReference>
<dbReference type="Gene3D" id="3.30.420.40">
    <property type="match status" value="1"/>
</dbReference>
<evidence type="ECO:0000256" key="9">
    <source>
        <dbReference type="ARBA" id="ARBA00044613"/>
    </source>
</evidence>
<dbReference type="Pfam" id="PF00349">
    <property type="entry name" value="Hexokinase_1"/>
    <property type="match status" value="1"/>
</dbReference>
<dbReference type="PROSITE" id="PS51748">
    <property type="entry name" value="HEXOKINASE_2"/>
    <property type="match status" value="1"/>
</dbReference>
<organism evidence="16 17">
    <name type="scientific">Diabrotica virgifera virgifera</name>
    <name type="common">western corn rootworm</name>
    <dbReference type="NCBI Taxonomy" id="50390"/>
    <lineage>
        <taxon>Eukaryota</taxon>
        <taxon>Metazoa</taxon>
        <taxon>Ecdysozoa</taxon>
        <taxon>Arthropoda</taxon>
        <taxon>Hexapoda</taxon>
        <taxon>Insecta</taxon>
        <taxon>Pterygota</taxon>
        <taxon>Neoptera</taxon>
        <taxon>Endopterygota</taxon>
        <taxon>Coleoptera</taxon>
        <taxon>Polyphaga</taxon>
        <taxon>Cucujiformia</taxon>
        <taxon>Chrysomeloidea</taxon>
        <taxon>Chrysomelidae</taxon>
        <taxon>Galerucinae</taxon>
        <taxon>Diabroticina</taxon>
        <taxon>Diabroticites</taxon>
        <taxon>Diabrotica</taxon>
    </lineage>
</organism>
<keyword evidence="7 12" id="KW-0067">ATP-binding</keyword>
<keyword evidence="17" id="KW-1185">Reference proteome</keyword>
<evidence type="ECO:0000256" key="8">
    <source>
        <dbReference type="ARBA" id="ARBA00023152"/>
    </source>
</evidence>
<evidence type="ECO:0000256" key="7">
    <source>
        <dbReference type="ARBA" id="ARBA00022840"/>
    </source>
</evidence>
<sequence length="630" mass="70592">MSKCKSKVCNPLHLRGIEPIPARPELKLKCQELIITEDKMKTYMKIFLEHIERGLKKSTHSSSTVKCFPTYVQDFPDGSESGKYLSLVLDGNNLRILLLNIDNRQYTMDQKIYSVSHDLMTGPGEQLFHFIAECLAEYTKEKGINTDNLPLGFIFNFPLEQKSLTIGILKSWTNGYSCEGVIGKDVVQLLNDAVNKREDLKINIVAVANNTTANFMVCVFKDFETKIEMMIGADINCCYVEKQVNADLFDEPDRGSENVIVYLEYGSFGDDGTLEFCRSQFDKDLDAGSTNFGSQLHKKMISGIYLGELVRLAAVKFTKEGILFGGQLSDGFKVHDKFETRFICEIDADSSGVFTNVKRILNNLGVTNATEQDYNDIKYLSQCFSRRAAILNSCMITVLVRKMGYPSVTVGVDGMLYKTHPHIHSILMTYVEGLLKPDPYKFKIMLSEEGSNGIGGALIAAVVDKNRRKITVSDIPEDTQETEVIFEHILEEPPVHQSFVLPISETNVKPLISASRPASEIPSLPAIQVPHSSSISALDADASFTDILDNNIAGPSKELFVENTEETERSSKVQFVDVPEVAIVERAPPVTEDNTDEEEDNADSTAQRRRRKKKKKVVNPSVEDVWKLYY</sequence>
<dbReference type="GeneID" id="114324782"/>
<proteinExistence type="inferred from homology"/>
<feature type="compositionally biased region" description="Acidic residues" evidence="13">
    <location>
        <begin position="593"/>
        <end position="602"/>
    </location>
</feature>
<evidence type="ECO:0000256" key="1">
    <source>
        <dbReference type="ARBA" id="ARBA00004888"/>
    </source>
</evidence>
<evidence type="ECO:0000259" key="14">
    <source>
        <dbReference type="Pfam" id="PF00349"/>
    </source>
</evidence>
<keyword evidence="6 12" id="KW-0418">Kinase</keyword>
<dbReference type="PANTHER" id="PTHR19443:SF16">
    <property type="entry name" value="HEXOKINASE TYPE 1-RELATED"/>
    <property type="match status" value="1"/>
</dbReference>
<evidence type="ECO:0000313" key="17">
    <source>
        <dbReference type="Proteomes" id="UP001652700"/>
    </source>
</evidence>
<keyword evidence="8 12" id="KW-0324">Glycolysis</keyword>
<evidence type="ECO:0000256" key="4">
    <source>
        <dbReference type="ARBA" id="ARBA00022679"/>
    </source>
</evidence>
<comment type="catalytic activity">
    <reaction evidence="10">
        <text>D-fructose + ATP = D-fructose 6-phosphate + ADP + H(+)</text>
        <dbReference type="Rhea" id="RHEA:16125"/>
        <dbReference type="ChEBI" id="CHEBI:15378"/>
        <dbReference type="ChEBI" id="CHEBI:30616"/>
        <dbReference type="ChEBI" id="CHEBI:37721"/>
        <dbReference type="ChEBI" id="CHEBI:61527"/>
        <dbReference type="ChEBI" id="CHEBI:456216"/>
        <dbReference type="EC" id="2.7.1.1"/>
    </reaction>
    <physiologicalReaction direction="left-to-right" evidence="10">
        <dbReference type="Rhea" id="RHEA:16126"/>
    </physiologicalReaction>
</comment>
<feature type="compositionally biased region" description="Basic residues" evidence="13">
    <location>
        <begin position="607"/>
        <end position="617"/>
    </location>
</feature>
<dbReference type="EC" id="2.7.1.-" evidence="12"/>
<evidence type="ECO:0000256" key="5">
    <source>
        <dbReference type="ARBA" id="ARBA00022741"/>
    </source>
</evidence>
<comment type="catalytic activity">
    <reaction evidence="11">
        <text>D-glucose + ATP = D-glucose 6-phosphate + ADP + H(+)</text>
        <dbReference type="Rhea" id="RHEA:17825"/>
        <dbReference type="ChEBI" id="CHEBI:4167"/>
        <dbReference type="ChEBI" id="CHEBI:15378"/>
        <dbReference type="ChEBI" id="CHEBI:30616"/>
        <dbReference type="ChEBI" id="CHEBI:61548"/>
        <dbReference type="ChEBI" id="CHEBI:456216"/>
        <dbReference type="EC" id="2.7.1.1"/>
    </reaction>
    <physiologicalReaction direction="left-to-right" evidence="11">
        <dbReference type="Rhea" id="RHEA:17826"/>
    </physiologicalReaction>
</comment>
<protein>
    <recommendedName>
        <fullName evidence="12">Phosphotransferase</fullName>
        <ecNumber evidence="12">2.7.1.-</ecNumber>
    </recommendedName>
</protein>
<dbReference type="RefSeq" id="XP_050511409.1">
    <property type="nucleotide sequence ID" value="XM_050655452.1"/>
</dbReference>
<evidence type="ECO:0000259" key="15">
    <source>
        <dbReference type="Pfam" id="PF03727"/>
    </source>
</evidence>
<evidence type="ECO:0000256" key="2">
    <source>
        <dbReference type="ARBA" id="ARBA00005028"/>
    </source>
</evidence>
<comment type="pathway">
    <text evidence="1">Carbohydrate degradation; glycolysis; D-glyceraldehyde 3-phosphate and glycerone phosphate from D-glucose: step 1/4.</text>
</comment>
<evidence type="ECO:0000313" key="16">
    <source>
        <dbReference type="EnsemblMetazoa" id="XP_050511409.1"/>
    </source>
</evidence>
<evidence type="ECO:0000256" key="13">
    <source>
        <dbReference type="SAM" id="MobiDB-lite"/>
    </source>
</evidence>
<evidence type="ECO:0000256" key="3">
    <source>
        <dbReference type="ARBA" id="ARBA00009225"/>
    </source>
</evidence>
<dbReference type="PRINTS" id="PR00475">
    <property type="entry name" value="HEXOKINASE"/>
</dbReference>
<dbReference type="SUPFAM" id="SSF53067">
    <property type="entry name" value="Actin-like ATPase domain"/>
    <property type="match status" value="2"/>
</dbReference>
<name>A0ABM5KMJ5_DIAVI</name>
<evidence type="ECO:0000256" key="10">
    <source>
        <dbReference type="ARBA" id="ARBA00047905"/>
    </source>
</evidence>
<reference evidence="16" key="1">
    <citation type="submission" date="2025-05" db="UniProtKB">
        <authorList>
            <consortium name="EnsemblMetazoa"/>
        </authorList>
    </citation>
    <scope>IDENTIFICATION</scope>
</reference>
<dbReference type="Proteomes" id="UP001652700">
    <property type="component" value="Unplaced"/>
</dbReference>
<keyword evidence="4 12" id="KW-0808">Transferase</keyword>
<comment type="similarity">
    <text evidence="3 12">Belongs to the hexokinase family.</text>
</comment>
<keyword evidence="5 12" id="KW-0547">Nucleotide-binding</keyword>
<accession>A0ABM5KMJ5</accession>